<sequence length="52" mass="5376">MGTPTSCAESYSGHTGRSWGIRGCRRNVITSSHLAFSIHICSSLPSGSHGAG</sequence>
<organism evidence="1 2">
    <name type="scientific">Piliocolobus tephrosceles</name>
    <name type="common">Ugandan red Colobus</name>
    <dbReference type="NCBI Taxonomy" id="591936"/>
    <lineage>
        <taxon>Eukaryota</taxon>
        <taxon>Metazoa</taxon>
        <taxon>Chordata</taxon>
        <taxon>Craniata</taxon>
        <taxon>Vertebrata</taxon>
        <taxon>Euteleostomi</taxon>
        <taxon>Mammalia</taxon>
        <taxon>Eutheria</taxon>
        <taxon>Euarchontoglires</taxon>
        <taxon>Primates</taxon>
        <taxon>Haplorrhini</taxon>
        <taxon>Catarrhini</taxon>
        <taxon>Cercopithecidae</taxon>
        <taxon>Colobinae</taxon>
        <taxon>Piliocolobus</taxon>
    </lineage>
</organism>
<dbReference type="Ensembl" id="ENSPTET00000013466.1">
    <property type="protein sequence ID" value="ENSPTEP00000008840.1"/>
    <property type="gene ID" value="ENSPTEG00000010040.1"/>
</dbReference>
<evidence type="ECO:0000313" key="2">
    <source>
        <dbReference type="Proteomes" id="UP000694416"/>
    </source>
</evidence>
<keyword evidence="2" id="KW-1185">Reference proteome</keyword>
<reference evidence="1" key="2">
    <citation type="submission" date="2025-09" db="UniProtKB">
        <authorList>
            <consortium name="Ensembl"/>
        </authorList>
    </citation>
    <scope>IDENTIFICATION</scope>
</reference>
<evidence type="ECO:0000313" key="1">
    <source>
        <dbReference type="Ensembl" id="ENSPTEP00000008840.1"/>
    </source>
</evidence>
<reference evidence="1" key="1">
    <citation type="submission" date="2025-08" db="UniProtKB">
        <authorList>
            <consortium name="Ensembl"/>
        </authorList>
    </citation>
    <scope>IDENTIFICATION</scope>
</reference>
<accession>A0A8C9GS39</accession>
<dbReference type="AlphaFoldDB" id="A0A8C9GS39"/>
<dbReference type="Proteomes" id="UP000694416">
    <property type="component" value="Unplaced"/>
</dbReference>
<name>A0A8C9GS39_9PRIM</name>
<protein>
    <submittedName>
        <fullName evidence="1">Uncharacterized protein</fullName>
    </submittedName>
</protein>
<proteinExistence type="predicted"/>